<name>A0AAU8N173_9ACTO</name>
<evidence type="ECO:0000313" key="2">
    <source>
        <dbReference type="EMBL" id="XCP82395.1"/>
    </source>
</evidence>
<dbReference type="Pfam" id="PF14028">
    <property type="entry name" value="Lant_dehydr_C"/>
    <property type="match status" value="1"/>
</dbReference>
<proteinExistence type="predicted"/>
<dbReference type="RefSeq" id="WP_366180639.1">
    <property type="nucleotide sequence ID" value="NZ_CP159989.1"/>
</dbReference>
<gene>
    <name evidence="2" type="ORF">ABXS69_00210</name>
</gene>
<sequence length="276" mass="30558">MTTRLDWLYLKVYSGDGDDVGALLPAVLEWKGSLRGVDRWHFLRYTDAVGHHLRVRLRGSPEDVDIWYGELPRLEELIGRGQSRAMRRIIPDPLVSSAGTGRGVTASLYSPERAKYGGVRGVEDAEIYFEKSSQACVDNEVWDWSPLQRLASAIDFIGAVERESGYEAGVLSGRIADRWAERLRYGGLEPVKIRREAAALNERVRAQAEPSADWADLASAVSRLVADHGDTAPPQFPLDLVHMHINRIGLNPLEEALAAHLSSARGNDHLSLKGLS</sequence>
<evidence type="ECO:0000259" key="1">
    <source>
        <dbReference type="Pfam" id="PF14028"/>
    </source>
</evidence>
<dbReference type="InterPro" id="IPR023809">
    <property type="entry name" value="Thiopep_bacteriocin_synth_dom"/>
</dbReference>
<accession>A0AAU8N173</accession>
<dbReference type="AlphaFoldDB" id="A0AAU8N173"/>
<dbReference type="NCBIfam" id="TIGR03891">
    <property type="entry name" value="thiopep_ocin"/>
    <property type="match status" value="1"/>
</dbReference>
<reference evidence="2" key="1">
    <citation type="submission" date="2024-05" db="EMBL/GenBank/DDBJ databases">
        <title>Draft genome assemblies of 36 bacteria isolated from hibernating arctic ground squirrels.</title>
        <authorList>
            <person name="McKee H."/>
            <person name="Mullen L."/>
            <person name="Drown D.M."/>
            <person name="Duddleston K.N."/>
        </authorList>
    </citation>
    <scope>NUCLEOTIDE SEQUENCE</scope>
    <source>
        <strain evidence="2">AR004</strain>
    </source>
</reference>
<dbReference type="EMBL" id="CP159989">
    <property type="protein sequence ID" value="XCP82395.1"/>
    <property type="molecule type" value="Genomic_DNA"/>
</dbReference>
<feature type="domain" description="Thiopeptide-type bacteriocin biosynthesis" evidence="1">
    <location>
        <begin position="7"/>
        <end position="261"/>
    </location>
</feature>
<protein>
    <submittedName>
        <fullName evidence="2">Thiopeptide-type bacteriocin biosynthesis protein</fullName>
    </submittedName>
</protein>
<organism evidence="2">
    <name type="scientific">Actinomyces timonensis</name>
    <dbReference type="NCBI Taxonomy" id="1288391"/>
    <lineage>
        <taxon>Bacteria</taxon>
        <taxon>Bacillati</taxon>
        <taxon>Actinomycetota</taxon>
        <taxon>Actinomycetes</taxon>
        <taxon>Actinomycetales</taxon>
        <taxon>Actinomycetaceae</taxon>
        <taxon>Actinomyces</taxon>
    </lineage>
</organism>